<dbReference type="GO" id="GO:0003723">
    <property type="term" value="F:RNA binding"/>
    <property type="evidence" value="ECO:0007669"/>
    <property type="project" value="UniProtKB-UniRule"/>
</dbReference>
<dbReference type="InterPro" id="IPR003607">
    <property type="entry name" value="HD/PDEase_dom"/>
</dbReference>
<keyword evidence="1 5" id="KW-0540">Nuclease</keyword>
<accession>A0A2G9YS76</accession>
<dbReference type="InterPro" id="IPR006675">
    <property type="entry name" value="HDIG_dom"/>
</dbReference>
<dbReference type="InterPro" id="IPR022711">
    <property type="entry name" value="RNase_Y_N"/>
</dbReference>
<dbReference type="SMART" id="SM00471">
    <property type="entry name" value="HDc"/>
    <property type="match status" value="1"/>
</dbReference>
<evidence type="ECO:0000256" key="3">
    <source>
        <dbReference type="ARBA" id="ARBA00022801"/>
    </source>
</evidence>
<dbReference type="AlphaFoldDB" id="A0A2G9YS76"/>
<dbReference type="PROSITE" id="PS51831">
    <property type="entry name" value="HD"/>
    <property type="match status" value="1"/>
</dbReference>
<protein>
    <recommendedName>
        <fullName evidence="5 6">Ribonuclease Y</fullName>
        <shortName evidence="5">RNase Y</shortName>
        <ecNumber evidence="5 6">3.1.-.-</ecNumber>
    </recommendedName>
</protein>
<comment type="function">
    <text evidence="5">Endoribonuclease that initiates mRNA decay.</text>
</comment>
<gene>
    <name evidence="5 9" type="primary">rny</name>
    <name evidence="9" type="ORF">COX38_02570</name>
</gene>
<dbReference type="Gene3D" id="3.30.1370.10">
    <property type="entry name" value="K Homology domain, type 1"/>
    <property type="match status" value="1"/>
</dbReference>
<dbReference type="InterPro" id="IPR004088">
    <property type="entry name" value="KH_dom_type_1"/>
</dbReference>
<proteinExistence type="inferred from homology"/>
<dbReference type="InterPro" id="IPR006674">
    <property type="entry name" value="HD_domain"/>
</dbReference>
<evidence type="ECO:0000313" key="9">
    <source>
        <dbReference type="EMBL" id="PIP22086.1"/>
    </source>
</evidence>
<dbReference type="EC" id="3.1.-.-" evidence="5 6"/>
<dbReference type="NCBIfam" id="TIGR03319">
    <property type="entry name" value="RNase_Y"/>
    <property type="match status" value="1"/>
</dbReference>
<dbReference type="SUPFAM" id="SSF109604">
    <property type="entry name" value="HD-domain/PDEase-like"/>
    <property type="match status" value="1"/>
</dbReference>
<keyword evidence="4 5" id="KW-0694">RNA-binding</keyword>
<dbReference type="Pfam" id="PF00013">
    <property type="entry name" value="KH_1"/>
    <property type="match status" value="1"/>
</dbReference>
<evidence type="ECO:0000259" key="8">
    <source>
        <dbReference type="PROSITE" id="PS51831"/>
    </source>
</evidence>
<dbReference type="Pfam" id="PF01966">
    <property type="entry name" value="HD"/>
    <property type="match status" value="1"/>
</dbReference>
<reference evidence="9 10" key="1">
    <citation type="submission" date="2017-09" db="EMBL/GenBank/DDBJ databases">
        <title>Depth-based differentiation of microbial function through sediment-hosted aquifers and enrichment of novel symbionts in the deep terrestrial subsurface.</title>
        <authorList>
            <person name="Probst A.J."/>
            <person name="Ladd B."/>
            <person name="Jarett J.K."/>
            <person name="Geller-Mcgrath D.E."/>
            <person name="Sieber C.M."/>
            <person name="Emerson J.B."/>
            <person name="Anantharaman K."/>
            <person name="Thomas B.C."/>
            <person name="Malmstrom R."/>
            <person name="Stieglmeier M."/>
            <person name="Klingl A."/>
            <person name="Woyke T."/>
            <person name="Ryan C.M."/>
            <person name="Banfield J.F."/>
        </authorList>
    </citation>
    <scope>NUCLEOTIDE SEQUENCE [LARGE SCALE GENOMIC DNA]</scope>
    <source>
        <strain evidence="9">CG23_combo_of_CG06-09_8_20_14_all_39_25</strain>
    </source>
</reference>
<dbReference type="PANTHER" id="PTHR12826">
    <property type="entry name" value="RIBONUCLEASE Y"/>
    <property type="match status" value="1"/>
</dbReference>
<dbReference type="EMBL" id="PCRN01000087">
    <property type="protein sequence ID" value="PIP22086.1"/>
    <property type="molecule type" value="Genomic_DNA"/>
</dbReference>
<dbReference type="GO" id="GO:0004521">
    <property type="term" value="F:RNA endonuclease activity"/>
    <property type="evidence" value="ECO:0007669"/>
    <property type="project" value="UniProtKB-UniRule"/>
</dbReference>
<dbReference type="PROSITE" id="PS50084">
    <property type="entry name" value="KH_TYPE_1"/>
    <property type="match status" value="1"/>
</dbReference>
<comment type="similarity">
    <text evidence="5">Belongs to the RNase Y family.</text>
</comment>
<dbReference type="HAMAP" id="MF_00335">
    <property type="entry name" value="RNase_Y"/>
    <property type="match status" value="1"/>
</dbReference>
<evidence type="ECO:0000313" key="10">
    <source>
        <dbReference type="Proteomes" id="UP000229054"/>
    </source>
</evidence>
<dbReference type="CDD" id="cd00077">
    <property type="entry name" value="HDc"/>
    <property type="match status" value="1"/>
</dbReference>
<comment type="caution">
    <text evidence="9">The sequence shown here is derived from an EMBL/GenBank/DDBJ whole genome shotgun (WGS) entry which is preliminary data.</text>
</comment>
<dbReference type="PANTHER" id="PTHR12826:SF15">
    <property type="entry name" value="RIBONUCLEASE Y"/>
    <property type="match status" value="1"/>
</dbReference>
<dbReference type="SMART" id="SM00322">
    <property type="entry name" value="KH"/>
    <property type="match status" value="1"/>
</dbReference>
<evidence type="ECO:0000256" key="6">
    <source>
        <dbReference type="NCBIfam" id="TIGR03319"/>
    </source>
</evidence>
<name>A0A2G9YS76_9BACT</name>
<evidence type="ECO:0000256" key="1">
    <source>
        <dbReference type="ARBA" id="ARBA00022722"/>
    </source>
</evidence>
<evidence type="ECO:0000256" key="2">
    <source>
        <dbReference type="ARBA" id="ARBA00022759"/>
    </source>
</evidence>
<evidence type="ECO:0000256" key="4">
    <source>
        <dbReference type="ARBA" id="ARBA00022884"/>
    </source>
</evidence>
<evidence type="ECO:0000256" key="5">
    <source>
        <dbReference type="HAMAP-Rule" id="MF_00335"/>
    </source>
</evidence>
<organism evidence="9 10">
    <name type="scientific">Candidatus Nealsonbacteria bacterium CG23_combo_of_CG06-09_8_20_14_all_39_25</name>
    <dbReference type="NCBI Taxonomy" id="1974723"/>
    <lineage>
        <taxon>Bacteria</taxon>
        <taxon>Candidatus Nealsoniibacteriota</taxon>
    </lineage>
</organism>
<dbReference type="Pfam" id="PF12072">
    <property type="entry name" value="RNase_Y_N"/>
    <property type="match status" value="1"/>
</dbReference>
<dbReference type="GO" id="GO:0006402">
    <property type="term" value="P:mRNA catabolic process"/>
    <property type="evidence" value="ECO:0007669"/>
    <property type="project" value="UniProtKB-UniRule"/>
</dbReference>
<keyword evidence="2 5" id="KW-0255">Endonuclease</keyword>
<dbReference type="InterPro" id="IPR036612">
    <property type="entry name" value="KH_dom_type_1_sf"/>
</dbReference>
<evidence type="ECO:0000256" key="7">
    <source>
        <dbReference type="SAM" id="Coils"/>
    </source>
</evidence>
<dbReference type="CDD" id="cd22431">
    <property type="entry name" value="KH-I_RNaseY"/>
    <property type="match status" value="1"/>
</dbReference>
<dbReference type="GO" id="GO:0016787">
    <property type="term" value="F:hydrolase activity"/>
    <property type="evidence" value="ECO:0007669"/>
    <property type="project" value="UniProtKB-KW"/>
</dbReference>
<sequence length="509" mass="57175">MNQLILLAVGVVALALGSVLGYYARQSIAKRNWKTIEAKLQKRITRAKEDSEQIFAEAKERATNLIEAVKQKEDQRRTELLKTEQLLLKRENVLDQKLSDFEQKQKEFQEKVERLKEIKESLESLKAEGLENLERISGLSRVEARTELLASLEKEYQKDLLEKLRKLEQEGEARFEKKAKEILTAAVQKFALSQVQEITTTTVSLPNEEIKGRIIGKEGRNIRALESLTGVELVVDETPETVVISGFDPIRRQVAKVALEKLIQDGRIQPARIEEKVEEAQREIASQVKEAGETAVYDVGIVGLDPKLVQLLGRLRFRTSYGQNVLLHSIEVAHLAGALAAEIGADVLICKKAGLLHDIGKAVDQQVEGSHTDIGVRILEKFGAEPEVITAMKSHHEEYPYGTLEAVIIQTADQISGARPGARKDTLENYLKRLGDLENIALGFTGVEKAWALQAGREIRVFVKPEEIDDFGARKLAKEIANRIQEELKYPGEIKVNVIRETRVIEYAK</sequence>
<dbReference type="NCBIfam" id="TIGR00277">
    <property type="entry name" value="HDIG"/>
    <property type="match status" value="1"/>
</dbReference>
<feature type="coiled-coil region" evidence="7">
    <location>
        <begin position="55"/>
        <end position="132"/>
    </location>
</feature>
<keyword evidence="7" id="KW-0175">Coiled coil</keyword>
<keyword evidence="3 5" id="KW-0378">Hydrolase</keyword>
<dbReference type="SUPFAM" id="SSF54791">
    <property type="entry name" value="Eukaryotic type KH-domain (KH-domain type I)"/>
    <property type="match status" value="1"/>
</dbReference>
<feature type="domain" description="HD" evidence="8">
    <location>
        <begin position="325"/>
        <end position="418"/>
    </location>
</feature>
<dbReference type="GO" id="GO:0005886">
    <property type="term" value="C:plasma membrane"/>
    <property type="evidence" value="ECO:0007669"/>
    <property type="project" value="UniProtKB-UniRule"/>
</dbReference>
<dbReference type="InterPro" id="IPR017705">
    <property type="entry name" value="Ribonuclease_Y"/>
</dbReference>
<dbReference type="Gene3D" id="1.10.3210.10">
    <property type="entry name" value="Hypothetical protein af1432"/>
    <property type="match status" value="1"/>
</dbReference>
<dbReference type="Proteomes" id="UP000229054">
    <property type="component" value="Unassembled WGS sequence"/>
</dbReference>
<dbReference type="InterPro" id="IPR004087">
    <property type="entry name" value="KH_dom"/>
</dbReference>